<dbReference type="EMBL" id="LJHD01000138">
    <property type="protein sequence ID" value="ONI43667.1"/>
    <property type="molecule type" value="Genomic_DNA"/>
</dbReference>
<name>A0ACC8XHP6_9FIRM</name>
<protein>
    <submittedName>
        <fullName evidence="1">D-ribose ABC transporter substrate-binding protein</fullName>
    </submittedName>
</protein>
<accession>A0ACC8XHP6</accession>
<comment type="caution">
    <text evidence="1">The sequence shown here is derived from an EMBL/GenBank/DDBJ whole genome shotgun (WGS) entry which is preliminary data.</text>
</comment>
<reference evidence="1" key="1">
    <citation type="submission" date="2016-08" db="EMBL/GenBank/DDBJ databases">
        <authorList>
            <person name="Ngugi D.K."/>
            <person name="Miyake S."/>
            <person name="Stingl U."/>
        </authorList>
    </citation>
    <scope>NUCLEOTIDE SEQUENCE</scope>
    <source>
        <strain evidence="1">SCG-D08WGA-EpuloA1</strain>
    </source>
</reference>
<gene>
    <name evidence="1" type="ORF">AN640_06205</name>
</gene>
<sequence length="307" mass="32010">MKKLFRTFLVTLALSAFMTGCSSGVEEPSTNNEVETSVDGEIKVGFAVSTLNNPYFVSLVEGAELKAEEMGVDLIVVDAGDDVAKQVSNIEDLMSKNIDVLVVNPVDSSAVAPIVGDVINKGIKTISVDRGVNGQTVDVAIASDNVKGAEMATQYLLEQLGGNAKVAELTGVEGSSAAIDRGKGFHNIADANFDVVAIQTANFNRAEGLTVTENILQANSDLQGIFAHNDEMALGAIEATSGKDILVVGFDATDDAIVAVSQKRLGATVQQKPKLMGEVSIETAVKLATGETVAPVIGVEVELIVAE</sequence>
<dbReference type="Proteomes" id="UP000188637">
    <property type="component" value="Unassembled WGS sequence"/>
</dbReference>
<evidence type="ECO:0000313" key="1">
    <source>
        <dbReference type="EMBL" id="ONI43667.1"/>
    </source>
</evidence>
<proteinExistence type="predicted"/>
<keyword evidence="2" id="KW-1185">Reference proteome</keyword>
<organism evidence="1 2">
    <name type="scientific">Candidatus Epulonipiscium fishelsonii</name>
    <dbReference type="NCBI Taxonomy" id="77094"/>
    <lineage>
        <taxon>Bacteria</taxon>
        <taxon>Bacillati</taxon>
        <taxon>Bacillota</taxon>
        <taxon>Clostridia</taxon>
        <taxon>Lachnospirales</taxon>
        <taxon>Lachnospiraceae</taxon>
        <taxon>Candidatus Epulonipiscium</taxon>
    </lineage>
</organism>
<evidence type="ECO:0000313" key="2">
    <source>
        <dbReference type="Proteomes" id="UP000188637"/>
    </source>
</evidence>